<dbReference type="AlphaFoldDB" id="A0A7D9IWC3"/>
<dbReference type="Gene3D" id="2.60.40.10">
    <property type="entry name" value="Immunoglobulins"/>
    <property type="match status" value="1"/>
</dbReference>
<dbReference type="SMART" id="SM00408">
    <property type="entry name" value="IGc2"/>
    <property type="match status" value="1"/>
</dbReference>
<evidence type="ECO:0000313" key="1">
    <source>
        <dbReference type="EMBL" id="CAB4016340.1"/>
    </source>
</evidence>
<sequence>MNLAAEAVEKSTTATSSTLRFSLKIPSGRFNHIYVVALKIIKGKQPKSPGSYRNNELVTYSEVEKSTEPRPYVASVFSASDLESDIFVLGDGKNTTYSKGRNLRSLTSEFYNAPLEGGSTYSIFQRVFVDDKGDYYSTEWSPASRTNYYQGHPEVLTNISSVDVMAKIGNHVNLLCAAEGEPPISFRWEKAKSPIKSILETDKPYHSSLVVLKMRDLSSFGEYTCHVRDRFSTVSHTIQIWNIVNVKL</sequence>
<keyword evidence="2" id="KW-1185">Reference proteome</keyword>
<dbReference type="InterPro" id="IPR007110">
    <property type="entry name" value="Ig-like_dom"/>
</dbReference>
<dbReference type="CDD" id="cd00096">
    <property type="entry name" value="Ig"/>
    <property type="match status" value="1"/>
</dbReference>
<gene>
    <name evidence="1" type="ORF">PACLA_8A058964</name>
</gene>
<dbReference type="Pfam" id="PF07679">
    <property type="entry name" value="I-set"/>
    <property type="match status" value="1"/>
</dbReference>
<dbReference type="InterPro" id="IPR036179">
    <property type="entry name" value="Ig-like_dom_sf"/>
</dbReference>
<organism evidence="1 2">
    <name type="scientific">Paramuricea clavata</name>
    <name type="common">Red gorgonian</name>
    <name type="synonym">Violescent sea-whip</name>
    <dbReference type="NCBI Taxonomy" id="317549"/>
    <lineage>
        <taxon>Eukaryota</taxon>
        <taxon>Metazoa</taxon>
        <taxon>Cnidaria</taxon>
        <taxon>Anthozoa</taxon>
        <taxon>Octocorallia</taxon>
        <taxon>Malacalcyonacea</taxon>
        <taxon>Plexauridae</taxon>
        <taxon>Paramuricea</taxon>
    </lineage>
</organism>
<dbReference type="InterPro" id="IPR003598">
    <property type="entry name" value="Ig_sub2"/>
</dbReference>
<evidence type="ECO:0000313" key="2">
    <source>
        <dbReference type="Proteomes" id="UP001152795"/>
    </source>
</evidence>
<accession>A0A7D9IWC3</accession>
<comment type="caution">
    <text evidence="1">The sequence shown here is derived from an EMBL/GenBank/DDBJ whole genome shotgun (WGS) entry which is preliminary data.</text>
</comment>
<dbReference type="PROSITE" id="PS50835">
    <property type="entry name" value="IG_LIKE"/>
    <property type="match status" value="1"/>
</dbReference>
<dbReference type="InterPro" id="IPR013783">
    <property type="entry name" value="Ig-like_fold"/>
</dbReference>
<dbReference type="SUPFAM" id="SSF48726">
    <property type="entry name" value="Immunoglobulin"/>
    <property type="match status" value="1"/>
</dbReference>
<dbReference type="OrthoDB" id="9355041at2759"/>
<dbReference type="EMBL" id="CACRXK020009078">
    <property type="protein sequence ID" value="CAB4016340.1"/>
    <property type="molecule type" value="Genomic_DNA"/>
</dbReference>
<protein>
    <submittedName>
        <fullName evidence="1">Receptor-type tyrosine- phosphatase delta</fullName>
    </submittedName>
</protein>
<keyword evidence="1" id="KW-0675">Receptor</keyword>
<reference evidence="1" key="1">
    <citation type="submission" date="2020-04" db="EMBL/GenBank/DDBJ databases">
        <authorList>
            <person name="Alioto T."/>
            <person name="Alioto T."/>
            <person name="Gomez Garrido J."/>
        </authorList>
    </citation>
    <scope>NUCLEOTIDE SEQUENCE</scope>
    <source>
        <strain evidence="1">A484AB</strain>
    </source>
</reference>
<dbReference type="InterPro" id="IPR013098">
    <property type="entry name" value="Ig_I-set"/>
</dbReference>
<dbReference type="Proteomes" id="UP001152795">
    <property type="component" value="Unassembled WGS sequence"/>
</dbReference>
<name>A0A7D9IWC3_PARCT</name>
<proteinExistence type="predicted"/>